<evidence type="ECO:0000313" key="3">
    <source>
        <dbReference type="EMBL" id="SQI31613.1"/>
    </source>
</evidence>
<dbReference type="Proteomes" id="UP000249091">
    <property type="component" value="Chromosome 1"/>
</dbReference>
<gene>
    <name evidence="3" type="primary">fgd_2</name>
    <name evidence="3" type="ORF">NCTC10994_01966</name>
</gene>
<evidence type="ECO:0000256" key="1">
    <source>
        <dbReference type="ARBA" id="ARBA00023002"/>
    </source>
</evidence>
<dbReference type="CDD" id="cd01097">
    <property type="entry name" value="Tetrahydromethanopterin_reductase"/>
    <property type="match status" value="1"/>
</dbReference>
<dbReference type="KEGG" id="rcr:NCTC10994_01966"/>
<accession>A0A2X4TXI1</accession>
<evidence type="ECO:0000313" key="4">
    <source>
        <dbReference type="Proteomes" id="UP000249091"/>
    </source>
</evidence>
<dbReference type="PANTHER" id="PTHR43244:SF1">
    <property type="entry name" value="5,10-METHYLENETETRAHYDROMETHANOPTERIN REDUCTASE"/>
    <property type="match status" value="1"/>
</dbReference>
<evidence type="ECO:0000259" key="2">
    <source>
        <dbReference type="Pfam" id="PF00296"/>
    </source>
</evidence>
<dbReference type="EC" id="1.1.98.2" evidence="3"/>
<dbReference type="AlphaFoldDB" id="A0A2X4TXI1"/>
<dbReference type="SUPFAM" id="SSF51679">
    <property type="entry name" value="Bacterial luciferase-like"/>
    <property type="match status" value="1"/>
</dbReference>
<dbReference type="InterPro" id="IPR050564">
    <property type="entry name" value="F420-G6PD/mer"/>
</dbReference>
<keyword evidence="4" id="KW-1185">Reference proteome</keyword>
<dbReference type="STRING" id="1219011.GCA_001895045_03060"/>
<sequence>MPDYGQPLSFGSFLTPSAEDPAHVVDLAVVSERAGLDLVTIQDHPYQSRFLDTWTLLSWIAARTTTVTVAPNVANLPLRGPVILARSAASLDRLSGGRVELGLGAGAFWDAVAANGGPQRSAGEAVTALVDAIAVIRALWSDDKGGAKVDGEYYSLSGAKRGPAPAHDLGIWVGAYGSRMLGLTGRLADGWLPSSFAAGPDALGEMSARVDDAARDAGRDPAEIRRLYNIAGTFADVADGSFLHGPAGVWAEQLADLTLQHGTSTFVLASDDSADLERFAAEVAPRVRELVGAERGEKDSARPE</sequence>
<dbReference type="GO" id="GO:0016705">
    <property type="term" value="F:oxidoreductase activity, acting on paired donors, with incorporation or reduction of molecular oxygen"/>
    <property type="evidence" value="ECO:0007669"/>
    <property type="project" value="InterPro"/>
</dbReference>
<name>A0A2X4TXI1_9NOCA</name>
<keyword evidence="1 3" id="KW-0560">Oxidoreductase</keyword>
<dbReference type="PANTHER" id="PTHR43244">
    <property type="match status" value="1"/>
</dbReference>
<dbReference type="RefSeq" id="WP_072701975.1">
    <property type="nucleotide sequence ID" value="NZ_JAFBBL010000001.1"/>
</dbReference>
<feature type="domain" description="Luciferase-like" evidence="2">
    <location>
        <begin position="15"/>
        <end position="229"/>
    </location>
</feature>
<dbReference type="GO" id="GO:0052749">
    <property type="term" value="F:glucose-6-phosphate dehydrogenase (coenzyme F420) activity"/>
    <property type="evidence" value="ECO:0007669"/>
    <property type="project" value="UniProtKB-EC"/>
</dbReference>
<dbReference type="EMBL" id="LS483468">
    <property type="protein sequence ID" value="SQI31613.1"/>
    <property type="molecule type" value="Genomic_DNA"/>
</dbReference>
<protein>
    <submittedName>
        <fullName evidence="3">Oxidoreductase</fullName>
        <ecNumber evidence="3">1.1.98.2</ecNumber>
    </submittedName>
</protein>
<dbReference type="Gene3D" id="3.20.20.30">
    <property type="entry name" value="Luciferase-like domain"/>
    <property type="match status" value="1"/>
</dbReference>
<reference evidence="3 4" key="1">
    <citation type="submission" date="2018-06" db="EMBL/GenBank/DDBJ databases">
        <authorList>
            <consortium name="Pathogen Informatics"/>
            <person name="Doyle S."/>
        </authorList>
    </citation>
    <scope>NUCLEOTIDE SEQUENCE [LARGE SCALE GENOMIC DNA]</scope>
    <source>
        <strain evidence="3 4">NCTC10994</strain>
    </source>
</reference>
<dbReference type="InterPro" id="IPR036661">
    <property type="entry name" value="Luciferase-like_sf"/>
</dbReference>
<proteinExistence type="predicted"/>
<dbReference type="InterPro" id="IPR011251">
    <property type="entry name" value="Luciferase-like_dom"/>
</dbReference>
<organism evidence="3 4">
    <name type="scientific">Rhodococcus coprophilus</name>
    <dbReference type="NCBI Taxonomy" id="38310"/>
    <lineage>
        <taxon>Bacteria</taxon>
        <taxon>Bacillati</taxon>
        <taxon>Actinomycetota</taxon>
        <taxon>Actinomycetes</taxon>
        <taxon>Mycobacteriales</taxon>
        <taxon>Nocardiaceae</taxon>
        <taxon>Rhodococcus</taxon>
    </lineage>
</organism>
<dbReference type="Pfam" id="PF00296">
    <property type="entry name" value="Bac_luciferase"/>
    <property type="match status" value="1"/>
</dbReference>